<feature type="signal peptide" evidence="1">
    <location>
        <begin position="1"/>
        <end position="18"/>
    </location>
</feature>
<feature type="chain" id="PRO_5025335361" evidence="1">
    <location>
        <begin position="19"/>
        <end position="125"/>
    </location>
</feature>
<evidence type="ECO:0000313" key="3">
    <source>
        <dbReference type="Proteomes" id="UP000800038"/>
    </source>
</evidence>
<dbReference type="AlphaFoldDB" id="A0A6A5T4N6"/>
<keyword evidence="3" id="KW-1185">Reference proteome</keyword>
<keyword evidence="1" id="KW-0732">Signal</keyword>
<dbReference type="EMBL" id="ML975998">
    <property type="protein sequence ID" value="KAF1947563.1"/>
    <property type="molecule type" value="Genomic_DNA"/>
</dbReference>
<proteinExistence type="predicted"/>
<dbReference type="OrthoDB" id="3774964at2759"/>
<gene>
    <name evidence="2" type="ORF">EJ02DRAFT_449729</name>
</gene>
<accession>A0A6A5T4N6</accession>
<evidence type="ECO:0000256" key="1">
    <source>
        <dbReference type="SAM" id="SignalP"/>
    </source>
</evidence>
<reference evidence="2" key="1">
    <citation type="journal article" date="2020" name="Stud. Mycol.">
        <title>101 Dothideomycetes genomes: a test case for predicting lifestyles and emergence of pathogens.</title>
        <authorList>
            <person name="Haridas S."/>
            <person name="Albert R."/>
            <person name="Binder M."/>
            <person name="Bloem J."/>
            <person name="Labutti K."/>
            <person name="Salamov A."/>
            <person name="Andreopoulos B."/>
            <person name="Baker S."/>
            <person name="Barry K."/>
            <person name="Bills G."/>
            <person name="Bluhm B."/>
            <person name="Cannon C."/>
            <person name="Castanera R."/>
            <person name="Culley D."/>
            <person name="Daum C."/>
            <person name="Ezra D."/>
            <person name="Gonzalez J."/>
            <person name="Henrissat B."/>
            <person name="Kuo A."/>
            <person name="Liang C."/>
            <person name="Lipzen A."/>
            <person name="Lutzoni F."/>
            <person name="Magnuson J."/>
            <person name="Mondo S."/>
            <person name="Nolan M."/>
            <person name="Ohm R."/>
            <person name="Pangilinan J."/>
            <person name="Park H.-J."/>
            <person name="Ramirez L."/>
            <person name="Alfaro M."/>
            <person name="Sun H."/>
            <person name="Tritt A."/>
            <person name="Yoshinaga Y."/>
            <person name="Zwiers L.-H."/>
            <person name="Turgeon B."/>
            <person name="Goodwin S."/>
            <person name="Spatafora J."/>
            <person name="Crous P."/>
            <person name="Grigoriev I."/>
        </authorList>
    </citation>
    <scope>NUCLEOTIDE SEQUENCE</scope>
    <source>
        <strain evidence="2">CBS 161.51</strain>
    </source>
</reference>
<dbReference type="Proteomes" id="UP000800038">
    <property type="component" value="Unassembled WGS sequence"/>
</dbReference>
<name>A0A6A5T4N6_9PLEO</name>
<sequence length="125" mass="13191">MCYAKILIGLATVQSALSIGVSLTQYTGGQCEDSNFISPIINIGKDYCNTFVDMQVGSSLSVDTFTASDDLNFSCGDGQLVVLQVWQSSGNCENIPDATIGALSTEPTEGGCIIMPVRSAQLHCQ</sequence>
<evidence type="ECO:0000313" key="2">
    <source>
        <dbReference type="EMBL" id="KAF1947563.1"/>
    </source>
</evidence>
<organism evidence="2 3">
    <name type="scientific">Clathrospora elynae</name>
    <dbReference type="NCBI Taxonomy" id="706981"/>
    <lineage>
        <taxon>Eukaryota</taxon>
        <taxon>Fungi</taxon>
        <taxon>Dikarya</taxon>
        <taxon>Ascomycota</taxon>
        <taxon>Pezizomycotina</taxon>
        <taxon>Dothideomycetes</taxon>
        <taxon>Pleosporomycetidae</taxon>
        <taxon>Pleosporales</taxon>
        <taxon>Diademaceae</taxon>
        <taxon>Clathrospora</taxon>
    </lineage>
</organism>
<protein>
    <submittedName>
        <fullName evidence="2">Uncharacterized protein</fullName>
    </submittedName>
</protein>